<feature type="region of interest" description="Disordered" evidence="4">
    <location>
        <begin position="3236"/>
        <end position="3299"/>
    </location>
</feature>
<accession>A0A5A8BZ36</accession>
<evidence type="ECO:0000256" key="6">
    <source>
        <dbReference type="SAM" id="SignalP"/>
    </source>
</evidence>
<dbReference type="InterPro" id="IPR014756">
    <property type="entry name" value="Ig_E-set"/>
</dbReference>
<evidence type="ECO:0000256" key="1">
    <source>
        <dbReference type="ARBA" id="ARBA00022692"/>
    </source>
</evidence>
<evidence type="ECO:0000256" key="3">
    <source>
        <dbReference type="ARBA" id="ARBA00023136"/>
    </source>
</evidence>
<dbReference type="SUPFAM" id="SSF81296">
    <property type="entry name" value="E set domains"/>
    <property type="match status" value="1"/>
</dbReference>
<feature type="signal peptide" evidence="6">
    <location>
        <begin position="1"/>
        <end position="18"/>
    </location>
</feature>
<feature type="domain" description="IPT/TIG" evidence="7">
    <location>
        <begin position="1908"/>
        <end position="1993"/>
    </location>
</feature>
<feature type="region of interest" description="Disordered" evidence="4">
    <location>
        <begin position="2855"/>
        <end position="2876"/>
    </location>
</feature>
<comment type="caution">
    <text evidence="8">The sequence shown here is derived from an EMBL/GenBank/DDBJ whole genome shotgun (WGS) entry which is preliminary data.</text>
</comment>
<dbReference type="PANTHER" id="PTHR11319">
    <property type="entry name" value="G PROTEIN-COUPLED RECEPTOR-RELATED"/>
    <property type="match status" value="1"/>
</dbReference>
<evidence type="ECO:0000259" key="7">
    <source>
        <dbReference type="Pfam" id="PF01833"/>
    </source>
</evidence>
<sequence length="3299" mass="339231">MIAGLFLGLAWLASSARGANPVRTLISTSSNKKDVFDLRDKFGSSFSRTSWSSSAWDDASWSKTRSSACDDKRIGIAFQFNDEMIVHEVVIQWYPDSGTSDHYDDNRAIQVRVGNNMGFNDRQFGNSAYDDCPGTSGWQDTGGKWTVRHSTLNQAGKYISFVAKSDDCDCDDRRARALGSANASEFGMASTHGRRLAFYCGQRDCAKLAITDAWAYQYSCPAGTYPSDVNSVANGNCVQCESGYWCPGGVLGMSASTYKNSCPSGKIGLGSGKSSQDEACGGCPAGQVITGSSCAACASGSYCPEDTQTEFDCPAAFYCPTPASKVACGGTSLCPLRSTAEQDCPAGYTCSQGLKAQCPQGFFCPAGQGTASPCEQGHFCPAGAASQTACSVGELCPAQSASAQQCPTGKYCSAGLATACPAGTFREATGAAEVTDCESCPAGTFGATSGGSSAAQACSQCASGSWSLARTTSCYPRLLRVEAADTDGVETGFSVLDIVTLTFGTPVASPEQPGTTGQQLQLPPVGATATSVHGTGVYSAIVFWSRSLSDPGRVFCSSGDAAVIAAVASLAGVSAGAVTGSVALLGDGATQLGAEWTTALTLRIEVRDPKNVDPDLVDVDASLLNAFPAPGRIGGQLVPANANAEAGANSVVVGGSWGVAGPPALSSVILRDTGRAEGFGPGDSMELQFNQVLGGKSLAAVAQASGASSVARAIVELWPAGATEPLDGWEGDAQWATRESVSPDARLVGAGDVPSQNTSAIVVTFSAAPDAAALSPAATAALMGGFLSVRVLTAADLRGIPPMHVLPPANNSVLSKGSWGELPATPVFRSHSEASAVLSWREPHRPQGTLRVSVWVGLGLQGFVATWCDAGPMDESLSGADAGRDMVAVARAAYPAGLGNASVAQALGASGACAAAFVELPATDAELAREITLPLLRTSTARLDPSRWFLVGVAAVFNGIVGPFAPAVDATPMPLARASLGHGKQPSGEAELPSTECVVLDWASHGGNGAAAACAPSSVALTPQQRRACRCRLRGGGVGGGGGGGGGVGGGGGGGNDVPGAMGVAGGSALLSTVAMSVDGVFTTSELGTAGGEFFSVIGDGLPISTAGAALSADHEQALRPQLAAAMEALATREASLDGLWNAPPAATREAVVTARAAGAGSPLTPYLAVSYGGGTGGKTYEAVVDECSVVTEGHVLRCLSLPGVGRGHSVNISVNGFGMRAPARAALEVSGDLVTWYGAVAKATLSYAAPYIQSFSYEASDGLPTEGGTLVTLTGRHFGPAGASHVDSVRFTPSRHNAFEFVAVNCTVSVAHVAMQCVAPPNAGDRAYWNATVASQESLLPSTSSAPPGITELQLVTRAMLASGAGSNEGLRSAVLRVLGRASSAPPANSSGGQGSESPPAANSTLPSNASAGSGDAVLDAFDAATGTDAASLMELPTSGGSLVLIRGHDFGPDMSFIARVWAVRPDGVLKQLFSQDVDEARRGTLATTPTGCAMAAQHTALVCRTLPGAGRGYFWRVQVLDQSSEAAPVATSYADVIIDEMLPSDIPSEGGTVVVKARNLPPENDDLVLRLGFNGGNISRITRSITSPLTEFEFVAPPVVVSRVIDPAGSNGSSAAASDEAVLVPVTLSVADRTAAAFLPIALPQVELFDADSLKRRPSALDVDTPPAEAGGRDAILLEVYGSSFGGSIDGMRLTLDGELCIPLTLRQIELHLSLPSAFDPHRQFFCWTSKRQGKPALIDVAAREAIGSPNYDFDAIKTPPTLTSVVVVNASTDVQVATGTELDTMGGQLLRVSGAALAAVTSLELIVLAPAAFPSQPPSERTPLFVSPCEMVPRRDVAESTGEDPCPWIGGRIDDLPAFCATDRALWCRSTVGIGGSLFVRAVSASAAAEVSGWSASAIAGFRQPVMHSVAPATLATTGGDTLQVSGAFFGSADLPQGGASAGTLDAPAVLVGGRPCPLLSRNDSFLACVSPPGVRGQEAVTVTVQGQAALASGGAAQGEAGLLVAYRPPVVERVRGFELEGASGPAPTATQETVPGRLELSTRGGWLQVVGRDFGASPSVSLEDTATGVAIACAADDSVRPAATPGHNETWCRVAPGDGTSYRVVLSTGAASLGGRTAVAPMRFGFRRPRIVAVYFDTLDATAPQTAALTLNRDASLSSTGRVPTGGGFVLHVVGDSFSASARVVVGGLACNVIAGVVRAGAPLGLGEVVELGDGVRGAAYLPVDLDTSGLKVPGASFTVRPPVAVTSPPGEERRWVTHELVSCAAPAGSGAVNLTVFSSSQQSSQPVRVRYDPPSVASIAPPYARANLPDAATAPDLRLGGENFGAVTVALDTQTTVVSVLARRLLSAPQPAASPSASASGRRRLGGSALALPEVSRFEPLCGTTLMSSPNREILCSPAVNTFVGLLLVQVTVNGQQAQERALLTLCPVNFFGGPGETCKQCPEGAFCAGGFSEPQPLPGYFKRAPSSFLACNPTIACRGADAAGIPRAEFPFQDLTVGHWQQQSVGVNVTLEPTFAEARQSGNGDAAPSASSTPRALVRRRALAGASNEPTAAAESQAAATEELRLGSWNEAAGAKSLPLHAVFPANGSLSMLLDRYRLEASTALNSQCLQGYRGVRCAACADRFYRLEGRCEPCPELAWLMIPGFILGLLALLGVASFLQKKNVQLAGLSVGVDMMQILSVFAALDLSWPVEIRTVWTTVSMTTFSIQILAPECSVKLEYADKFFAVAAIPPVLAAGCLAIVAFELGRRFTKRWRRASKAAAQSASEPSRTAAETPSCWTAAVACLTCSRGSSVSQSRGGDDARLPLSGPPSLIPQPGGLQVSGGSHASVVARMAAASGRAQEGSLAAVARATGTAEDDADDGDPTKPASAVAASAIDSGLGLALTLLYFAYLTATRNALQPMDCTVVEAADGSGSQKVMKLEPSVVCDVSSDKTYAQVLPWAVITLLLYGLGIPLLFAVMLFTSRKAIVADQKLLAVGEGHVRATNPNFSTRKRLGRLYADYKPEVYWWRLALTARKALVATVSILFTGTPVFAASATALILFVSFLMHSRYQPFLHAPPVSKAFMALADELDDGAAAAAAQAMEAQARQEAREAARAAKESSLSFVFDYNTLEGSFLITGVLVLMGGLAFSSNAIKPGSVAYVIVVAAIVLLVVGALGSFVWILGFELYRSLRFADVLTKARMFQDSVLAKSVRAKRTASVLARFAGESASSKAAAKLRAVVRARANSRQLEKSQPIQPGTSSALTSSPPLSSRAMEPRGKQSRSVPDLSPTRSRGNPLAMRDSSERRRQ</sequence>
<dbReference type="InterPro" id="IPR036640">
    <property type="entry name" value="ABC1_TM_sf"/>
</dbReference>
<feature type="compositionally biased region" description="Polar residues" evidence="4">
    <location>
        <begin position="1402"/>
        <end position="1413"/>
    </location>
</feature>
<feature type="transmembrane region" description="Helical" evidence="5">
    <location>
        <begin position="3151"/>
        <end position="3173"/>
    </location>
</feature>
<proteinExistence type="predicted"/>
<evidence type="ECO:0000313" key="8">
    <source>
        <dbReference type="EMBL" id="KAA0145966.1"/>
    </source>
</evidence>
<feature type="transmembrane region" description="Helical" evidence="5">
    <location>
        <begin position="3121"/>
        <end position="3139"/>
    </location>
</feature>
<feature type="region of interest" description="Disordered" evidence="4">
    <location>
        <begin position="2799"/>
        <end position="2832"/>
    </location>
</feature>
<evidence type="ECO:0000313" key="9">
    <source>
        <dbReference type="Proteomes" id="UP000323011"/>
    </source>
</evidence>
<dbReference type="InterPro" id="IPR013783">
    <property type="entry name" value="Ig-like_fold"/>
</dbReference>
<keyword evidence="3 5" id="KW-0472">Membrane</keyword>
<dbReference type="GO" id="GO:0016020">
    <property type="term" value="C:membrane"/>
    <property type="evidence" value="ECO:0007669"/>
    <property type="project" value="InterPro"/>
</dbReference>
<protein>
    <recommendedName>
        <fullName evidence="7">IPT/TIG domain-containing protein</fullName>
    </recommendedName>
</protein>
<feature type="compositionally biased region" description="Polar residues" evidence="4">
    <location>
        <begin position="3236"/>
        <end position="3249"/>
    </location>
</feature>
<keyword evidence="2 5" id="KW-1133">Transmembrane helix</keyword>
<dbReference type="SUPFAM" id="SSF90123">
    <property type="entry name" value="ABC transporter transmembrane region"/>
    <property type="match status" value="1"/>
</dbReference>
<dbReference type="InterPro" id="IPR002909">
    <property type="entry name" value="IPT_dom"/>
</dbReference>
<feature type="transmembrane region" description="Helical" evidence="5">
    <location>
        <begin position="2673"/>
        <end position="2692"/>
    </location>
</feature>
<evidence type="ECO:0000256" key="2">
    <source>
        <dbReference type="ARBA" id="ARBA00022989"/>
    </source>
</evidence>
<feature type="chain" id="PRO_5022882036" description="IPT/TIG domain-containing protein" evidence="6">
    <location>
        <begin position="19"/>
        <end position="3299"/>
    </location>
</feature>
<keyword evidence="6" id="KW-0732">Signal</keyword>
<name>A0A5A8BZ36_CAFRO</name>
<reference evidence="8 9" key="1">
    <citation type="submission" date="2019-07" db="EMBL/GenBank/DDBJ databases">
        <title>Genomes of Cafeteria roenbergensis.</title>
        <authorList>
            <person name="Fischer M.G."/>
            <person name="Hackl T."/>
            <person name="Roman M."/>
        </authorList>
    </citation>
    <scope>NUCLEOTIDE SEQUENCE [LARGE SCALE GENOMIC DNA]</scope>
    <source>
        <strain evidence="8 9">BVI</strain>
    </source>
</reference>
<feature type="compositionally biased region" description="Low complexity" evidence="4">
    <location>
        <begin position="3250"/>
        <end position="3264"/>
    </location>
</feature>
<dbReference type="EMBL" id="VLTN01000109">
    <property type="protein sequence ID" value="KAA0145966.1"/>
    <property type="molecule type" value="Genomic_DNA"/>
</dbReference>
<evidence type="ECO:0000256" key="5">
    <source>
        <dbReference type="SAM" id="Phobius"/>
    </source>
</evidence>
<dbReference type="Gene3D" id="2.60.40.10">
    <property type="entry name" value="Immunoglobulins"/>
    <property type="match status" value="1"/>
</dbReference>
<feature type="region of interest" description="Disordered" evidence="4">
    <location>
        <begin position="1384"/>
        <end position="1413"/>
    </location>
</feature>
<dbReference type="Pfam" id="PF01833">
    <property type="entry name" value="TIG"/>
    <property type="match status" value="1"/>
</dbReference>
<feature type="transmembrane region" description="Helical" evidence="5">
    <location>
        <begin position="2731"/>
        <end position="2753"/>
    </location>
</feature>
<keyword evidence="1 5" id="KW-0812">Transmembrane</keyword>
<gene>
    <name evidence="8" type="ORF">FNF29_08325</name>
</gene>
<dbReference type="Proteomes" id="UP000323011">
    <property type="component" value="Unassembled WGS sequence"/>
</dbReference>
<evidence type="ECO:0000256" key="4">
    <source>
        <dbReference type="SAM" id="MobiDB-lite"/>
    </source>
</evidence>
<keyword evidence="9" id="KW-1185">Reference proteome</keyword>
<feature type="transmembrane region" description="Helical" evidence="5">
    <location>
        <begin position="3026"/>
        <end position="3055"/>
    </location>
</feature>
<dbReference type="GO" id="GO:0005524">
    <property type="term" value="F:ATP binding"/>
    <property type="evidence" value="ECO:0007669"/>
    <property type="project" value="InterPro"/>
</dbReference>
<organism evidence="8 9">
    <name type="scientific">Cafeteria roenbergensis</name>
    <name type="common">Marine flagellate</name>
    <dbReference type="NCBI Taxonomy" id="33653"/>
    <lineage>
        <taxon>Eukaryota</taxon>
        <taxon>Sar</taxon>
        <taxon>Stramenopiles</taxon>
        <taxon>Bigyra</taxon>
        <taxon>Opalozoa</taxon>
        <taxon>Bicosoecida</taxon>
        <taxon>Cafeteriaceae</taxon>
        <taxon>Cafeteria</taxon>
    </lineage>
</organism>
<dbReference type="PANTHER" id="PTHR11319:SF35">
    <property type="entry name" value="OUTER MEMBRANE PROTEIN PMPC-RELATED"/>
    <property type="match status" value="1"/>
</dbReference>
<feature type="transmembrane region" description="Helical" evidence="5">
    <location>
        <begin position="2878"/>
        <end position="2899"/>
    </location>
</feature>
<feature type="transmembrane region" description="Helical" evidence="5">
    <location>
        <begin position="2946"/>
        <end position="2971"/>
    </location>
</feature>
<feature type="transmembrane region" description="Helical" evidence="5">
    <location>
        <begin position="2644"/>
        <end position="2666"/>
    </location>
</feature>
<dbReference type="SMART" id="SM01411">
    <property type="entry name" value="Ephrin_rec_like"/>
    <property type="match status" value="3"/>
</dbReference>